<proteinExistence type="inferred from homology"/>
<name>A0A9X3Z6U0_9PROT</name>
<comment type="caution">
    <text evidence="7">The sequence shown here is derived from an EMBL/GenBank/DDBJ whole genome shotgun (WGS) entry which is preliminary data.</text>
</comment>
<feature type="transmembrane region" description="Helical" evidence="6">
    <location>
        <begin position="207"/>
        <end position="227"/>
    </location>
</feature>
<reference evidence="7" key="1">
    <citation type="submission" date="2022-08" db="EMBL/GenBank/DDBJ databases">
        <authorList>
            <person name="Vandamme P."/>
            <person name="Hettiarachchi A."/>
            <person name="Peeters C."/>
            <person name="Cnockaert M."/>
            <person name="Carlier A."/>
        </authorList>
    </citation>
    <scope>NUCLEOTIDE SEQUENCE</scope>
    <source>
        <strain evidence="7">LMG 31809</strain>
    </source>
</reference>
<dbReference type="Proteomes" id="UP001141619">
    <property type="component" value="Unassembled WGS sequence"/>
</dbReference>
<protein>
    <recommendedName>
        <fullName evidence="6">SURF1-like protein</fullName>
    </recommendedName>
</protein>
<evidence type="ECO:0000256" key="1">
    <source>
        <dbReference type="ARBA" id="ARBA00004370"/>
    </source>
</evidence>
<evidence type="ECO:0000256" key="6">
    <source>
        <dbReference type="RuleBase" id="RU363076"/>
    </source>
</evidence>
<keyword evidence="8" id="KW-1185">Reference proteome</keyword>
<comment type="similarity">
    <text evidence="2 6">Belongs to the SURF1 family.</text>
</comment>
<dbReference type="EMBL" id="JANWOI010000002">
    <property type="protein sequence ID" value="MDA5193353.1"/>
    <property type="molecule type" value="Genomic_DNA"/>
</dbReference>
<dbReference type="Pfam" id="PF02104">
    <property type="entry name" value="SURF1"/>
    <property type="match status" value="1"/>
</dbReference>
<feature type="transmembrane region" description="Helical" evidence="6">
    <location>
        <begin position="12"/>
        <end position="30"/>
    </location>
</feature>
<evidence type="ECO:0000313" key="8">
    <source>
        <dbReference type="Proteomes" id="UP001141619"/>
    </source>
</evidence>
<keyword evidence="5 6" id="KW-0472">Membrane</keyword>
<dbReference type="AlphaFoldDB" id="A0A9X3Z6U0"/>
<accession>A0A9X3Z6U0</accession>
<dbReference type="PANTHER" id="PTHR23427:SF2">
    <property type="entry name" value="SURFEIT LOCUS PROTEIN 1"/>
    <property type="match status" value="1"/>
</dbReference>
<dbReference type="PROSITE" id="PS50895">
    <property type="entry name" value="SURF1"/>
    <property type="match status" value="1"/>
</dbReference>
<evidence type="ECO:0000256" key="2">
    <source>
        <dbReference type="ARBA" id="ARBA00007165"/>
    </source>
</evidence>
<sequence>MFDAIRRYPGLGITVVIALAILLKFGFWQLDRLHEKEALLAAIDSGMKGAPVPLPLQIEHAQDWNYKRVTLRGIFDHTKEIHLFSTAVTGQGGYHILTPLMRAGGVAVLVDRGWVPASRLDPATRPDGQIVGLVEVSGMSRVPRKAGFLAPKPHVAENEWFALDLPPMAQAIGYKLAPIIVEADDRPNLGGLPIGGQTRVKIPNDHLQYAVTWFGFALVLIVIYIVYIRRRR</sequence>
<keyword evidence="4 6" id="KW-1133">Transmembrane helix</keyword>
<dbReference type="InterPro" id="IPR045214">
    <property type="entry name" value="Surf1/Surf4"/>
</dbReference>
<dbReference type="CDD" id="cd06662">
    <property type="entry name" value="SURF1"/>
    <property type="match status" value="1"/>
</dbReference>
<evidence type="ECO:0000313" key="7">
    <source>
        <dbReference type="EMBL" id="MDA5193353.1"/>
    </source>
</evidence>
<reference evidence="7" key="2">
    <citation type="journal article" date="2023" name="Syst. Appl. Microbiol.">
        <title>Govania unica gen. nov., sp. nov., a rare biosphere bacterium that represents a novel family in the class Alphaproteobacteria.</title>
        <authorList>
            <person name="Vandamme P."/>
            <person name="Peeters C."/>
            <person name="Hettiarachchi A."/>
            <person name="Cnockaert M."/>
            <person name="Carlier A."/>
        </authorList>
    </citation>
    <scope>NUCLEOTIDE SEQUENCE</scope>
    <source>
        <strain evidence="7">LMG 31809</strain>
    </source>
</reference>
<dbReference type="InterPro" id="IPR002994">
    <property type="entry name" value="Surf1/Shy1"/>
</dbReference>
<evidence type="ECO:0000256" key="5">
    <source>
        <dbReference type="ARBA" id="ARBA00023136"/>
    </source>
</evidence>
<comment type="subcellular location">
    <subcellularLocation>
        <location evidence="6">Cell membrane</location>
        <topology evidence="6">Multi-pass membrane protein</topology>
    </subcellularLocation>
    <subcellularLocation>
        <location evidence="1">Membrane</location>
    </subcellularLocation>
</comment>
<gene>
    <name evidence="7" type="ORF">NYP16_05205</name>
</gene>
<evidence type="ECO:0000256" key="3">
    <source>
        <dbReference type="ARBA" id="ARBA00022692"/>
    </source>
</evidence>
<dbReference type="PANTHER" id="PTHR23427">
    <property type="entry name" value="SURFEIT LOCUS PROTEIN"/>
    <property type="match status" value="1"/>
</dbReference>
<dbReference type="RefSeq" id="WP_274943055.1">
    <property type="nucleotide sequence ID" value="NZ_JANWOI010000002.1"/>
</dbReference>
<keyword evidence="3 6" id="KW-0812">Transmembrane</keyword>
<keyword evidence="6" id="KW-1003">Cell membrane</keyword>
<organism evidence="7 8">
    <name type="scientific">Govanella unica</name>
    <dbReference type="NCBI Taxonomy" id="2975056"/>
    <lineage>
        <taxon>Bacteria</taxon>
        <taxon>Pseudomonadati</taxon>
        <taxon>Pseudomonadota</taxon>
        <taxon>Alphaproteobacteria</taxon>
        <taxon>Emcibacterales</taxon>
        <taxon>Govanellaceae</taxon>
        <taxon>Govanella</taxon>
    </lineage>
</organism>
<evidence type="ECO:0000256" key="4">
    <source>
        <dbReference type="ARBA" id="ARBA00022989"/>
    </source>
</evidence>
<dbReference type="GO" id="GO:0005886">
    <property type="term" value="C:plasma membrane"/>
    <property type="evidence" value="ECO:0007669"/>
    <property type="project" value="UniProtKB-SubCell"/>
</dbReference>